<gene>
    <name evidence="1" type="ORF">HZF10_13345</name>
</gene>
<name>A0A7Y8Y4T3_9FLAO</name>
<keyword evidence="2" id="KW-1185">Reference proteome</keyword>
<dbReference type="Proteomes" id="UP000535020">
    <property type="component" value="Unassembled WGS sequence"/>
</dbReference>
<dbReference type="EMBL" id="JACBJI010000006">
    <property type="protein sequence ID" value="NYA71908.1"/>
    <property type="molecule type" value="Genomic_DNA"/>
</dbReference>
<reference evidence="1 2" key="1">
    <citation type="submission" date="2020-07" db="EMBL/GenBank/DDBJ databases">
        <authorList>
            <person name="Sun Q."/>
        </authorList>
    </citation>
    <scope>NUCLEOTIDE SEQUENCE [LARGE SCALE GENOMIC DNA]</scope>
    <source>
        <strain evidence="1 2">MAH-1</strain>
    </source>
</reference>
<evidence type="ECO:0000313" key="2">
    <source>
        <dbReference type="Proteomes" id="UP000535020"/>
    </source>
</evidence>
<proteinExistence type="predicted"/>
<dbReference type="AlphaFoldDB" id="A0A7Y8Y4T3"/>
<organism evidence="1 2">
    <name type="scientific">Flavobacterium agri</name>
    <dbReference type="NCBI Taxonomy" id="2743471"/>
    <lineage>
        <taxon>Bacteria</taxon>
        <taxon>Pseudomonadati</taxon>
        <taxon>Bacteroidota</taxon>
        <taxon>Flavobacteriia</taxon>
        <taxon>Flavobacteriales</taxon>
        <taxon>Flavobacteriaceae</taxon>
        <taxon>Flavobacterium</taxon>
    </lineage>
</organism>
<dbReference type="RefSeq" id="WP_176006720.1">
    <property type="nucleotide sequence ID" value="NZ_JABWMI010000015.1"/>
</dbReference>
<comment type="caution">
    <text evidence="1">The sequence shown here is derived from an EMBL/GenBank/DDBJ whole genome shotgun (WGS) entry which is preliminary data.</text>
</comment>
<sequence>MKKVIIATVALAGLFGNCPEACSQQAGLPKNIDKDCGDTGGTLPVSGGKKVDYAPCGDLWYLDNDGSMH</sequence>
<protein>
    <submittedName>
        <fullName evidence="1">Uncharacterized protein</fullName>
    </submittedName>
</protein>
<accession>A0A7Y8Y4T3</accession>
<evidence type="ECO:0000313" key="1">
    <source>
        <dbReference type="EMBL" id="NYA71908.1"/>
    </source>
</evidence>